<evidence type="ECO:0000256" key="1">
    <source>
        <dbReference type="SAM" id="Phobius"/>
    </source>
</evidence>
<dbReference type="OrthoDB" id="5184455at2"/>
<dbReference type="RefSeq" id="WP_092522126.1">
    <property type="nucleotide sequence ID" value="NZ_FNKO01000001.1"/>
</dbReference>
<protein>
    <submittedName>
        <fullName evidence="2">Peptidase M50B-like</fullName>
    </submittedName>
</protein>
<dbReference type="AlphaFoldDB" id="A0A1H1AJX1"/>
<feature type="transmembrane region" description="Helical" evidence="1">
    <location>
        <begin position="12"/>
        <end position="30"/>
    </location>
</feature>
<feature type="transmembrane region" description="Helical" evidence="1">
    <location>
        <begin position="163"/>
        <end position="181"/>
    </location>
</feature>
<feature type="transmembrane region" description="Helical" evidence="1">
    <location>
        <begin position="85"/>
        <end position="107"/>
    </location>
</feature>
<dbReference type="InterPro" id="IPR049500">
    <property type="entry name" value="Peptidase_M50B-like"/>
</dbReference>
<evidence type="ECO:0000313" key="3">
    <source>
        <dbReference type="Proteomes" id="UP000199301"/>
    </source>
</evidence>
<reference evidence="3" key="1">
    <citation type="submission" date="2016-10" db="EMBL/GenBank/DDBJ databases">
        <authorList>
            <person name="Varghese N."/>
            <person name="Submissions S."/>
        </authorList>
    </citation>
    <scope>NUCLEOTIDE SEQUENCE [LARGE SCALE GENOMIC DNA]</scope>
    <source>
        <strain evidence="3">DSM 45459</strain>
    </source>
</reference>
<proteinExistence type="predicted"/>
<feature type="transmembrane region" description="Helical" evidence="1">
    <location>
        <begin position="113"/>
        <end position="129"/>
    </location>
</feature>
<organism evidence="2 3">
    <name type="scientific">Actinopolyspora saharensis</name>
    <dbReference type="NCBI Taxonomy" id="995062"/>
    <lineage>
        <taxon>Bacteria</taxon>
        <taxon>Bacillati</taxon>
        <taxon>Actinomycetota</taxon>
        <taxon>Actinomycetes</taxon>
        <taxon>Actinopolysporales</taxon>
        <taxon>Actinopolysporaceae</taxon>
        <taxon>Actinopolyspora</taxon>
    </lineage>
</organism>
<dbReference type="PANTHER" id="PTHR33979">
    <property type="entry name" value="OS02G0221600 PROTEIN"/>
    <property type="match status" value="1"/>
</dbReference>
<keyword evidence="1" id="KW-0812">Transmembrane</keyword>
<feature type="transmembrane region" description="Helical" evidence="1">
    <location>
        <begin position="202"/>
        <end position="227"/>
    </location>
</feature>
<keyword evidence="1" id="KW-0472">Membrane</keyword>
<dbReference type="Pfam" id="PF13398">
    <property type="entry name" value="Peptidase_M50B"/>
    <property type="match status" value="1"/>
</dbReference>
<dbReference type="EMBL" id="FNKO01000001">
    <property type="protein sequence ID" value="SDQ39969.1"/>
    <property type="molecule type" value="Genomic_DNA"/>
</dbReference>
<evidence type="ECO:0000313" key="2">
    <source>
        <dbReference type="EMBL" id="SDQ39969.1"/>
    </source>
</evidence>
<dbReference type="STRING" id="995062.SAMN04489718_1615"/>
<sequence>MQEFGQVLTNVSGAVPASVVALLALVLVGYRGTWRVLRNVVTIAHEAGHALVALLSGRRLNGIRLHSDTSGLTVSTGPARGPGMVLTLFAGYPAVSLLGAVAAWTVSAEHVEVMLWTAVGALALLLIALRNLYGVLSVVLTGLALVVVIRWGTPPVTVVCAELLSWLLLLGGVRPLFELAGKRRRGRASDSDADQLARLTGVAGGVWMGLWFVISVGLLVLGARWLLDLPPLTEFSALVSG</sequence>
<dbReference type="Proteomes" id="UP000199301">
    <property type="component" value="Unassembled WGS sequence"/>
</dbReference>
<accession>A0A1H1AJX1</accession>
<name>A0A1H1AJX1_9ACTN</name>
<gene>
    <name evidence="2" type="ORF">SAMN04489718_1615</name>
</gene>
<keyword evidence="3" id="KW-1185">Reference proteome</keyword>
<keyword evidence="1" id="KW-1133">Transmembrane helix</keyword>
<dbReference type="PANTHER" id="PTHR33979:SF2">
    <property type="entry name" value="PEPTIDASE M50B-LIKE-DOMAIN-CONTAINING PROTEIN"/>
    <property type="match status" value="1"/>
</dbReference>